<protein>
    <submittedName>
        <fullName evidence="1">Uncharacterized protein</fullName>
    </submittedName>
</protein>
<dbReference type="EMBL" id="CAUM01000061">
    <property type="protein sequence ID" value="CCV05293.1"/>
    <property type="molecule type" value="Genomic_DNA"/>
</dbReference>
<comment type="caution">
    <text evidence="1">The sequence shown here is derived from an EMBL/GenBank/DDBJ whole genome shotgun (WGS) entry which is preliminary data.</text>
</comment>
<dbReference type="Proteomes" id="UP000012062">
    <property type="component" value="Unassembled WGS sequence"/>
</dbReference>
<keyword evidence="2" id="KW-1185">Reference proteome</keyword>
<accession>M5EM98</accession>
<evidence type="ECO:0000313" key="2">
    <source>
        <dbReference type="Proteomes" id="UP000012062"/>
    </source>
</evidence>
<organism evidence="1 2">
    <name type="scientific">Mesorhizobium metallidurans STM 2683</name>
    <dbReference type="NCBI Taxonomy" id="1297569"/>
    <lineage>
        <taxon>Bacteria</taxon>
        <taxon>Pseudomonadati</taxon>
        <taxon>Pseudomonadota</taxon>
        <taxon>Alphaproteobacteria</taxon>
        <taxon>Hyphomicrobiales</taxon>
        <taxon>Phyllobacteriaceae</taxon>
        <taxon>Mesorhizobium</taxon>
    </lineage>
</organism>
<proteinExistence type="predicted"/>
<dbReference type="AlphaFoldDB" id="M5EM98"/>
<sequence length="240" mass="26009">MVVHAAHFAHAFDGELDGDRAGLLEGQSGGKLLAFLGLPLEADEHQMITAGLERDLAAGRDFKAAADRPHGHDAVLDTHFVQSGLVRHIGRNRQQPVRRAAIVDHGEVAARDLGAGRRGPRPGMLDFEIADLEFMREGRLGANEQKGEGEDNDAEALLDSAKEGVSEAGCARMRGGAEKVRHDGSIDMISRRWPVANNFSVDECARGRFREPRWLRQPVVRAGLMESGGGRSRDARTPAA</sequence>
<reference evidence="1 2" key="1">
    <citation type="submission" date="2013-02" db="EMBL/GenBank/DDBJ databases">
        <authorList>
            <person name="Genoscope - CEA"/>
        </authorList>
    </citation>
    <scope>NUCLEOTIDE SEQUENCE [LARGE SCALE GENOMIC DNA]</scope>
    <source>
        <strain evidence="1 2">STM 2683</strain>
    </source>
</reference>
<name>M5EM98_9HYPH</name>
<gene>
    <name evidence="1" type="ORF">MESS2_1530016</name>
</gene>
<evidence type="ECO:0000313" key="1">
    <source>
        <dbReference type="EMBL" id="CCV05293.1"/>
    </source>
</evidence>